<keyword evidence="1 2" id="KW-0193">Cuticle</keyword>
<dbReference type="GO" id="GO:0008010">
    <property type="term" value="F:structural constituent of chitin-based larval cuticle"/>
    <property type="evidence" value="ECO:0007669"/>
    <property type="project" value="TreeGrafter"/>
</dbReference>
<dbReference type="EMBL" id="OC002453">
    <property type="protein sequence ID" value="CAD7261873.1"/>
    <property type="molecule type" value="Genomic_DNA"/>
</dbReference>
<evidence type="ECO:0000256" key="2">
    <source>
        <dbReference type="PROSITE-ProRule" id="PRU00497"/>
    </source>
</evidence>
<dbReference type="InterPro" id="IPR050468">
    <property type="entry name" value="Cuticle_Struct_Prot"/>
</dbReference>
<accession>A0A7R9AWE6</accession>
<evidence type="ECO:0000256" key="1">
    <source>
        <dbReference type="ARBA" id="ARBA00022460"/>
    </source>
</evidence>
<sequence length="318" mass="34564">MEPSEVSCELSFSTKEAMGLLIIAKHLNVVGMGFSLNLFQRLTKHKLFQNNSNCATKHDEDIHILELGRLNSVEVKPHLRGEKVENRLGKTTSDSPERDLNPNIPIFGSRAQLDLSVALLALIGASLAFPQFQKYDKLKITHSGNVGLGTPSAIIRPVTPIRPVFDTGLVYTKPIIPAQVLPIVPSSIPAGVPQATYRGASGLVNGREANILILKQANDQIGSGYVYSFETENGIATQETGSLKSFGPKEDAIVAEGVYRYTAPNGVLIETRYTADENGFRAEGAHLPVGPPIPDYILRSLEYIAANPPKPERSSLRQ</sequence>
<evidence type="ECO:0000313" key="3">
    <source>
        <dbReference type="EMBL" id="CAD7261873.1"/>
    </source>
</evidence>
<proteinExistence type="predicted"/>
<protein>
    <submittedName>
        <fullName evidence="3">Uncharacterized protein</fullName>
    </submittedName>
</protein>
<dbReference type="GO" id="GO:0062129">
    <property type="term" value="C:chitin-based extracellular matrix"/>
    <property type="evidence" value="ECO:0007669"/>
    <property type="project" value="TreeGrafter"/>
</dbReference>
<dbReference type="InterPro" id="IPR000618">
    <property type="entry name" value="Insect_cuticle"/>
</dbReference>
<name>A0A7R9AWE6_TIMSH</name>
<dbReference type="Pfam" id="PF00379">
    <property type="entry name" value="Chitin_bind_4"/>
    <property type="match status" value="1"/>
</dbReference>
<dbReference type="PROSITE" id="PS51155">
    <property type="entry name" value="CHIT_BIND_RR_2"/>
    <property type="match status" value="1"/>
</dbReference>
<dbReference type="PANTHER" id="PTHR10380:SF173">
    <property type="entry name" value="CUTICULAR PROTEIN 47EF, ISOFORM C-RELATED"/>
    <property type="match status" value="1"/>
</dbReference>
<organism evidence="3">
    <name type="scientific">Timema shepardi</name>
    <name type="common">Walking stick</name>
    <dbReference type="NCBI Taxonomy" id="629360"/>
    <lineage>
        <taxon>Eukaryota</taxon>
        <taxon>Metazoa</taxon>
        <taxon>Ecdysozoa</taxon>
        <taxon>Arthropoda</taxon>
        <taxon>Hexapoda</taxon>
        <taxon>Insecta</taxon>
        <taxon>Pterygota</taxon>
        <taxon>Neoptera</taxon>
        <taxon>Polyneoptera</taxon>
        <taxon>Phasmatodea</taxon>
        <taxon>Timematodea</taxon>
        <taxon>Timematoidea</taxon>
        <taxon>Timematidae</taxon>
        <taxon>Timema</taxon>
    </lineage>
</organism>
<dbReference type="PANTHER" id="PTHR10380">
    <property type="entry name" value="CUTICLE PROTEIN"/>
    <property type="match status" value="1"/>
</dbReference>
<reference evidence="3" key="1">
    <citation type="submission" date="2020-11" db="EMBL/GenBank/DDBJ databases">
        <authorList>
            <person name="Tran Van P."/>
        </authorList>
    </citation>
    <scope>NUCLEOTIDE SEQUENCE</scope>
</reference>
<dbReference type="AlphaFoldDB" id="A0A7R9AWE6"/>
<dbReference type="InterPro" id="IPR031311">
    <property type="entry name" value="CHIT_BIND_RR_consensus"/>
</dbReference>
<gene>
    <name evidence="3" type="ORF">TSIB3V08_LOCUS5995</name>
</gene>
<dbReference type="PROSITE" id="PS00233">
    <property type="entry name" value="CHIT_BIND_RR_1"/>
    <property type="match status" value="1"/>
</dbReference>